<protein>
    <submittedName>
        <fullName evidence="2">Uncharacterized protein</fullName>
    </submittedName>
</protein>
<dbReference type="AlphaFoldDB" id="A0A6V8P4Q4"/>
<dbReference type="RefSeq" id="WP_219855554.1">
    <property type="nucleotide sequence ID" value="NZ_BLRY01000037.1"/>
</dbReference>
<evidence type="ECO:0000313" key="4">
    <source>
        <dbReference type="Proteomes" id="UP000543224"/>
    </source>
</evidence>
<comment type="caution">
    <text evidence="2">The sequence shown here is derived from an EMBL/GenBank/DDBJ whole genome shotgun (WGS) entry which is preliminary data.</text>
</comment>
<keyword evidence="6" id="KW-1185">Reference proteome</keyword>
<name>A0A6V8P4Q4_9ACTN</name>
<evidence type="ECO:0000313" key="5">
    <source>
        <dbReference type="Proteomes" id="UP000576480"/>
    </source>
</evidence>
<dbReference type="Proteomes" id="UP000576480">
    <property type="component" value="Unassembled WGS sequence"/>
</dbReference>
<evidence type="ECO:0000313" key="2">
    <source>
        <dbReference type="EMBL" id="GFP27468.1"/>
    </source>
</evidence>
<reference evidence="4 5" key="1">
    <citation type="journal article" date="2020" name="Front. Microbiol.">
        <title>Single-cell genomics of novel Actinobacteria with the Wood-Ljungdahl pathway discovered in a serpentinizing system.</title>
        <authorList>
            <person name="Merino N."/>
            <person name="Kawai M."/>
            <person name="Boyd E.S."/>
            <person name="Colman D.R."/>
            <person name="McGlynn S.E."/>
            <person name="Nealson K.H."/>
            <person name="Kurokawa K."/>
            <person name="Hongoh Y."/>
        </authorList>
    </citation>
    <scope>NUCLEOTIDE SEQUENCE [LARGE SCALE GENOMIC DNA]</scope>
    <source>
        <strain evidence="1 4">S25</strain>
        <strain evidence="2 6">S33</strain>
        <strain evidence="3 5">S43</strain>
    </source>
</reference>
<gene>
    <name evidence="1" type="ORF">HKBW3S25_00400</name>
    <name evidence="2" type="ORF">HKBW3S33_00881</name>
    <name evidence="3" type="ORF">HKBW3S43_01637</name>
</gene>
<evidence type="ECO:0000313" key="3">
    <source>
        <dbReference type="EMBL" id="GFP35850.1"/>
    </source>
</evidence>
<dbReference type="EMBL" id="BLSB01000248">
    <property type="protein sequence ID" value="GFP35850.1"/>
    <property type="molecule type" value="Genomic_DNA"/>
</dbReference>
<dbReference type="EMBL" id="BLRY01000037">
    <property type="protein sequence ID" value="GFP27468.1"/>
    <property type="molecule type" value="Genomic_DNA"/>
</dbReference>
<accession>A0A6V8P4Q4</accession>
<evidence type="ECO:0000313" key="1">
    <source>
        <dbReference type="EMBL" id="GFP24962.1"/>
    </source>
</evidence>
<evidence type="ECO:0000313" key="6">
    <source>
        <dbReference type="Proteomes" id="UP000591948"/>
    </source>
</evidence>
<dbReference type="EMBL" id="BLRX01000028">
    <property type="protein sequence ID" value="GFP24962.1"/>
    <property type="molecule type" value="Genomic_DNA"/>
</dbReference>
<sequence>MHRGAPRRMKIVLKGGIHLTGVNTICCSIGYGKHTVCSGHSSQVDTPLCVIFKGEQSPEGPGLMEVNSCREKTILPGKGLDVHY</sequence>
<dbReference type="Proteomes" id="UP000543224">
    <property type="component" value="Unassembled WGS sequence"/>
</dbReference>
<organism evidence="2 6">
    <name type="scientific">Candidatus Hakubella thermalkaliphila</name>
    <dbReference type="NCBI Taxonomy" id="2754717"/>
    <lineage>
        <taxon>Bacteria</taxon>
        <taxon>Bacillati</taxon>
        <taxon>Actinomycetota</taxon>
        <taxon>Actinomycetota incertae sedis</taxon>
        <taxon>Candidatus Hakubellales</taxon>
        <taxon>Candidatus Hakubellaceae</taxon>
        <taxon>Candidatus Hakubella</taxon>
    </lineage>
</organism>
<proteinExistence type="predicted"/>
<dbReference type="Proteomes" id="UP000591948">
    <property type="component" value="Unassembled WGS sequence"/>
</dbReference>